<proteinExistence type="predicted"/>
<dbReference type="AlphaFoldDB" id="A0A3M7SBM0"/>
<protein>
    <submittedName>
        <fullName evidence="1">Uncharacterized protein</fullName>
    </submittedName>
</protein>
<keyword evidence="2" id="KW-1185">Reference proteome</keyword>
<dbReference type="EMBL" id="REGN01001672">
    <property type="protein sequence ID" value="RNA33181.1"/>
    <property type="molecule type" value="Genomic_DNA"/>
</dbReference>
<evidence type="ECO:0000313" key="1">
    <source>
        <dbReference type="EMBL" id="RNA33181.1"/>
    </source>
</evidence>
<organism evidence="1 2">
    <name type="scientific">Brachionus plicatilis</name>
    <name type="common">Marine rotifer</name>
    <name type="synonym">Brachionus muelleri</name>
    <dbReference type="NCBI Taxonomy" id="10195"/>
    <lineage>
        <taxon>Eukaryota</taxon>
        <taxon>Metazoa</taxon>
        <taxon>Spiralia</taxon>
        <taxon>Gnathifera</taxon>
        <taxon>Rotifera</taxon>
        <taxon>Eurotatoria</taxon>
        <taxon>Monogononta</taxon>
        <taxon>Pseudotrocha</taxon>
        <taxon>Ploima</taxon>
        <taxon>Brachionidae</taxon>
        <taxon>Brachionus</taxon>
    </lineage>
</organism>
<comment type="caution">
    <text evidence="1">The sequence shown here is derived from an EMBL/GenBank/DDBJ whole genome shotgun (WGS) entry which is preliminary data.</text>
</comment>
<sequence length="98" mass="11272">MGSNVIPTLTLNNQDFKTDEEKGKLFGKILSSTFSLNSDLENTEKDTEITHFNLKYFKNNSQLIFNEPISLNEMIIALKLKNCFNENGILNLNDLKYH</sequence>
<accession>A0A3M7SBM0</accession>
<name>A0A3M7SBM0_BRAPC</name>
<reference evidence="1 2" key="1">
    <citation type="journal article" date="2018" name="Sci. Rep.">
        <title>Genomic signatures of local adaptation to the degree of environmental predictability in rotifers.</title>
        <authorList>
            <person name="Franch-Gras L."/>
            <person name="Hahn C."/>
            <person name="Garcia-Roger E.M."/>
            <person name="Carmona M.J."/>
            <person name="Serra M."/>
            <person name="Gomez A."/>
        </authorList>
    </citation>
    <scope>NUCLEOTIDE SEQUENCE [LARGE SCALE GENOMIC DNA]</scope>
    <source>
        <strain evidence="1">HYR1</strain>
    </source>
</reference>
<dbReference type="Proteomes" id="UP000276133">
    <property type="component" value="Unassembled WGS sequence"/>
</dbReference>
<gene>
    <name evidence="1" type="ORF">BpHYR1_008250</name>
</gene>
<evidence type="ECO:0000313" key="2">
    <source>
        <dbReference type="Proteomes" id="UP000276133"/>
    </source>
</evidence>